<evidence type="ECO:0000313" key="21">
    <source>
        <dbReference type="Proteomes" id="UP000087171"/>
    </source>
</evidence>
<dbReference type="Gene3D" id="1.20.120.1910">
    <property type="entry name" value="Cysteine-tRNA ligase, C-terminal anti-codon recognition domain"/>
    <property type="match status" value="1"/>
</dbReference>
<protein>
    <recommendedName>
        <fullName evidence="5">cysteine--tRNA ligase</fullName>
        <ecNumber evidence="5">6.1.1.16</ecNumber>
    </recommendedName>
    <alternativeName>
        <fullName evidence="17">Cysteinyl-tRNA synthetase</fullName>
    </alternativeName>
</protein>
<evidence type="ECO:0000256" key="2">
    <source>
        <dbReference type="ARBA" id="ARBA00004173"/>
    </source>
</evidence>
<keyword evidence="16" id="KW-0030">Aminoacyl-tRNA synthetase</keyword>
<evidence type="ECO:0000256" key="3">
    <source>
        <dbReference type="ARBA" id="ARBA00004229"/>
    </source>
</evidence>
<reference evidence="21" key="1">
    <citation type="journal article" date="2013" name="Nat. Biotechnol.">
        <title>Draft genome sequence of chickpea (Cicer arietinum) provides a resource for trait improvement.</title>
        <authorList>
            <person name="Varshney R.K."/>
            <person name="Song C."/>
            <person name="Saxena R.K."/>
            <person name="Azam S."/>
            <person name="Yu S."/>
            <person name="Sharpe A.G."/>
            <person name="Cannon S."/>
            <person name="Baek J."/>
            <person name="Rosen B.D."/>
            <person name="Tar'an B."/>
            <person name="Millan T."/>
            <person name="Zhang X."/>
            <person name="Ramsay L.D."/>
            <person name="Iwata A."/>
            <person name="Wang Y."/>
            <person name="Nelson W."/>
            <person name="Farmer A.D."/>
            <person name="Gaur P.M."/>
            <person name="Soderlund C."/>
            <person name="Penmetsa R.V."/>
            <person name="Xu C."/>
            <person name="Bharti A.K."/>
            <person name="He W."/>
            <person name="Winter P."/>
            <person name="Zhao S."/>
            <person name="Hane J.K."/>
            <person name="Carrasquilla-Garcia N."/>
            <person name="Condie J.A."/>
            <person name="Upadhyaya H.D."/>
            <person name="Luo M.C."/>
            <person name="Thudi M."/>
            <person name="Gowda C.L."/>
            <person name="Singh N.P."/>
            <person name="Lichtenzveig J."/>
            <person name="Gali K.K."/>
            <person name="Rubio J."/>
            <person name="Nadarajan N."/>
            <person name="Dolezel J."/>
            <person name="Bansal K.C."/>
            <person name="Xu X."/>
            <person name="Edwards D."/>
            <person name="Zhang G."/>
            <person name="Kahl G."/>
            <person name="Gil J."/>
            <person name="Singh K.B."/>
            <person name="Datta S.K."/>
            <person name="Jackson S.A."/>
            <person name="Wang J."/>
            <person name="Cook D.R."/>
        </authorList>
    </citation>
    <scope>NUCLEOTIDE SEQUENCE [LARGE SCALE GENOMIC DNA]</scope>
    <source>
        <strain evidence="21">cv. CDC Frontier</strain>
    </source>
</reference>
<evidence type="ECO:0000256" key="6">
    <source>
        <dbReference type="ARBA" id="ARBA00022528"/>
    </source>
</evidence>
<evidence type="ECO:0000256" key="1">
    <source>
        <dbReference type="ARBA" id="ARBA00001947"/>
    </source>
</evidence>
<keyword evidence="9" id="KW-0479">Metal-binding</keyword>
<evidence type="ECO:0000256" key="13">
    <source>
        <dbReference type="ARBA" id="ARBA00022917"/>
    </source>
</evidence>
<evidence type="ECO:0000256" key="18">
    <source>
        <dbReference type="SAM" id="MobiDB-lite"/>
    </source>
</evidence>
<keyword evidence="11" id="KW-0862">Zinc</keyword>
<keyword evidence="21" id="KW-1185">Reference proteome</keyword>
<dbReference type="AlphaFoldDB" id="A0A1S2XZP3"/>
<proteinExistence type="inferred from homology"/>
<evidence type="ECO:0000256" key="17">
    <source>
        <dbReference type="ARBA" id="ARBA00031499"/>
    </source>
</evidence>
<evidence type="ECO:0000256" key="8">
    <source>
        <dbReference type="ARBA" id="ARBA00022640"/>
    </source>
</evidence>
<dbReference type="PANTHER" id="PTHR10890">
    <property type="entry name" value="CYSTEINYL-TRNA SYNTHETASE"/>
    <property type="match status" value="1"/>
</dbReference>
<feature type="domain" description="tRNA synthetases class I catalytic" evidence="19">
    <location>
        <begin position="21"/>
        <end position="317"/>
    </location>
</feature>
<dbReference type="Pfam" id="PF01406">
    <property type="entry name" value="tRNA-synt_1e"/>
    <property type="match status" value="1"/>
</dbReference>
<reference evidence="22" key="2">
    <citation type="submission" date="2025-08" db="UniProtKB">
        <authorList>
            <consortium name="RefSeq"/>
        </authorList>
    </citation>
    <scope>IDENTIFICATION</scope>
    <source>
        <tissue evidence="22">Etiolated seedlings</tissue>
    </source>
</reference>
<comment type="cofactor">
    <cofactor evidence="1">
        <name>Zn(2+)</name>
        <dbReference type="ChEBI" id="CHEBI:29105"/>
    </cofactor>
</comment>
<dbReference type="Gene3D" id="3.40.50.620">
    <property type="entry name" value="HUPs"/>
    <property type="match status" value="1"/>
</dbReference>
<keyword evidence="10" id="KW-0547">Nucleotide-binding</keyword>
<dbReference type="RefSeq" id="XP_004497071.1">
    <property type="nucleotide sequence ID" value="XM_004497014.3"/>
</dbReference>
<dbReference type="GeneID" id="101492312"/>
<evidence type="ECO:0000256" key="5">
    <source>
        <dbReference type="ARBA" id="ARBA00012832"/>
    </source>
</evidence>
<dbReference type="EC" id="6.1.1.16" evidence="5"/>
<keyword evidence="12" id="KW-0067">ATP-binding</keyword>
<dbReference type="SUPFAM" id="SSF52374">
    <property type="entry name" value="Nucleotidylyl transferase"/>
    <property type="match status" value="1"/>
</dbReference>
<dbReference type="KEGG" id="cam:101492312"/>
<keyword evidence="8" id="KW-0934">Plastid</keyword>
<dbReference type="FunFam" id="3.40.50.620:FF:000009">
    <property type="entry name" value="Cysteine--tRNA ligase"/>
    <property type="match status" value="1"/>
</dbReference>
<keyword evidence="7 22" id="KW-0436">Ligase</keyword>
<dbReference type="GO" id="GO:0009507">
    <property type="term" value="C:chloroplast"/>
    <property type="evidence" value="ECO:0007669"/>
    <property type="project" value="UniProtKB-SubCell"/>
</dbReference>
<dbReference type="InterPro" id="IPR015803">
    <property type="entry name" value="Cys-tRNA-ligase"/>
</dbReference>
<feature type="compositionally biased region" description="Basic and acidic residues" evidence="18">
    <location>
        <begin position="544"/>
        <end position="554"/>
    </location>
</feature>
<dbReference type="NCBIfam" id="TIGR00435">
    <property type="entry name" value="cysS"/>
    <property type="match status" value="1"/>
</dbReference>
<dbReference type="PaxDb" id="3827-XP_004497071.1"/>
<accession>A0A1S2XZP3</accession>
<evidence type="ECO:0000313" key="22">
    <source>
        <dbReference type="RefSeq" id="XP_004497071.1"/>
    </source>
</evidence>
<sequence length="562" mass="63803">MAEERVELKIYNSLTQQKDIFKTIEPGKVSMYVCGVTAYDYSHLGHARAAVSFDILYRYLKHLGYEVTYVRNFTDVDDKIIKRANETGEDPISLSNRFCDEYNVDMSDLMCERPSKEPRVSDHIGEIKDMITQIINNDYAYEVNGDVFYSVEKCPNYGILSGQRLEHNRAGERVAIDSRKRHPADFALWKAAKPGEPSWDSPWGPGRPGWHIECSAMSACYLSHKFDIHGGGIDLIFPHHENEIAQSWAAHKESHISYWLHNGHVTNNNEKMSKSLGNFFTIRQITERYHPIALRHFLISAHYRSPLNYSIAQLETSSDAVYYIFQTLEDCKDALSSFLQEDIEKKEKAPQINDAAKECIKKLNVEFQTKMSDDLQTPVILTGALQEALKFVNSSLKMLKKKMQKRAQLQLVQSLLEVEKEVREVLNVIGLLSSLSYAEVLQQLKDKALKRAGLVEDEVLKLIEERKQARIDKDFAKSDNIRTDLTAKGIALMDVGNETIWRPCIPTEPLVAQAVQADNKAPKEAPKNAPKVDEKQSTPAVNQKVEEIPADREGNVPNSSST</sequence>
<evidence type="ECO:0000256" key="12">
    <source>
        <dbReference type="ARBA" id="ARBA00022840"/>
    </source>
</evidence>
<dbReference type="GO" id="GO:0005524">
    <property type="term" value="F:ATP binding"/>
    <property type="evidence" value="ECO:0007669"/>
    <property type="project" value="UniProtKB-KW"/>
</dbReference>
<dbReference type="FunFam" id="1.20.120.1910:FF:000003">
    <property type="entry name" value="Cysteine--tRNA ligase CPS1, chloroplastic/mitochondrial"/>
    <property type="match status" value="1"/>
</dbReference>
<dbReference type="InterPro" id="IPR009080">
    <property type="entry name" value="tRNAsynth_Ia_anticodon-bd"/>
</dbReference>
<evidence type="ECO:0000256" key="7">
    <source>
        <dbReference type="ARBA" id="ARBA00022598"/>
    </source>
</evidence>
<evidence type="ECO:0000256" key="9">
    <source>
        <dbReference type="ARBA" id="ARBA00022723"/>
    </source>
</evidence>
<dbReference type="STRING" id="3827.A0A1S2XZP3"/>
<evidence type="ECO:0000256" key="14">
    <source>
        <dbReference type="ARBA" id="ARBA00022946"/>
    </source>
</evidence>
<feature type="compositionally biased region" description="Basic and acidic residues" evidence="18">
    <location>
        <begin position="520"/>
        <end position="536"/>
    </location>
</feature>
<dbReference type="PANTHER" id="PTHR10890:SF26">
    <property type="entry name" value="CYSTEINE--TRNA LIGASE 1, CYTOPLASMIC-RELATED"/>
    <property type="match status" value="1"/>
</dbReference>
<evidence type="ECO:0000259" key="20">
    <source>
        <dbReference type="Pfam" id="PF23493"/>
    </source>
</evidence>
<dbReference type="InterPro" id="IPR024909">
    <property type="entry name" value="Cys-tRNA/MSH_ligase"/>
</dbReference>
<dbReference type="PRINTS" id="PR00983">
    <property type="entry name" value="TRNASYNTHCYS"/>
</dbReference>
<organism evidence="21 22">
    <name type="scientific">Cicer arietinum</name>
    <name type="common">Chickpea</name>
    <name type="synonym">Garbanzo</name>
    <dbReference type="NCBI Taxonomy" id="3827"/>
    <lineage>
        <taxon>Eukaryota</taxon>
        <taxon>Viridiplantae</taxon>
        <taxon>Streptophyta</taxon>
        <taxon>Embryophyta</taxon>
        <taxon>Tracheophyta</taxon>
        <taxon>Spermatophyta</taxon>
        <taxon>Magnoliopsida</taxon>
        <taxon>eudicotyledons</taxon>
        <taxon>Gunneridae</taxon>
        <taxon>Pentapetalae</taxon>
        <taxon>rosids</taxon>
        <taxon>fabids</taxon>
        <taxon>Fabales</taxon>
        <taxon>Fabaceae</taxon>
        <taxon>Papilionoideae</taxon>
        <taxon>50 kb inversion clade</taxon>
        <taxon>NPAAA clade</taxon>
        <taxon>Hologalegina</taxon>
        <taxon>IRL clade</taxon>
        <taxon>Cicereae</taxon>
        <taxon>Cicer</taxon>
    </lineage>
</organism>
<dbReference type="InterPro" id="IPR032678">
    <property type="entry name" value="tRNA-synt_1_cat_dom"/>
</dbReference>
<evidence type="ECO:0000259" key="19">
    <source>
        <dbReference type="Pfam" id="PF01406"/>
    </source>
</evidence>
<dbReference type="HAMAP" id="MF_00041">
    <property type="entry name" value="Cys_tRNA_synth"/>
    <property type="match status" value="1"/>
</dbReference>
<evidence type="ECO:0000256" key="11">
    <source>
        <dbReference type="ARBA" id="ARBA00022833"/>
    </source>
</evidence>
<dbReference type="OrthoDB" id="438179at2759"/>
<dbReference type="Pfam" id="PF23493">
    <property type="entry name" value="CysS_C"/>
    <property type="match status" value="1"/>
</dbReference>
<comment type="subcellular location">
    <subcellularLocation>
        <location evidence="2">Mitochondrion</location>
    </subcellularLocation>
    <subcellularLocation>
        <location evidence="3">Plastid</location>
        <location evidence="3">Chloroplast</location>
    </subcellularLocation>
</comment>
<comment type="similarity">
    <text evidence="4">Belongs to the class-I aminoacyl-tRNA synthetase family.</text>
</comment>
<evidence type="ECO:0000256" key="10">
    <source>
        <dbReference type="ARBA" id="ARBA00022741"/>
    </source>
</evidence>
<dbReference type="InterPro" id="IPR056411">
    <property type="entry name" value="CysS_C"/>
</dbReference>
<keyword evidence="13" id="KW-0648">Protein biosynthesis</keyword>
<name>A0A1S2XZP3_CICAR</name>
<evidence type="ECO:0000256" key="16">
    <source>
        <dbReference type="ARBA" id="ARBA00023146"/>
    </source>
</evidence>
<gene>
    <name evidence="22" type="primary">LOC101492312</name>
</gene>
<dbReference type="GO" id="GO:0046872">
    <property type="term" value="F:metal ion binding"/>
    <property type="evidence" value="ECO:0007669"/>
    <property type="project" value="UniProtKB-KW"/>
</dbReference>
<dbReference type="SUPFAM" id="SSF47323">
    <property type="entry name" value="Anticodon-binding domain of a subclass of class I aminoacyl-tRNA synthetases"/>
    <property type="match status" value="1"/>
</dbReference>
<keyword evidence="6" id="KW-0150">Chloroplast</keyword>
<keyword evidence="14" id="KW-0809">Transit peptide</keyword>
<dbReference type="GO" id="GO:0006423">
    <property type="term" value="P:cysteinyl-tRNA aminoacylation"/>
    <property type="evidence" value="ECO:0007669"/>
    <property type="project" value="InterPro"/>
</dbReference>
<evidence type="ECO:0000256" key="4">
    <source>
        <dbReference type="ARBA" id="ARBA00005594"/>
    </source>
</evidence>
<dbReference type="CDD" id="cd00672">
    <property type="entry name" value="CysRS_core"/>
    <property type="match status" value="1"/>
</dbReference>
<dbReference type="InterPro" id="IPR014729">
    <property type="entry name" value="Rossmann-like_a/b/a_fold"/>
</dbReference>
<feature type="domain" description="Cysteinyl-tRNA ligase anticodon binding" evidence="20">
    <location>
        <begin position="457"/>
        <end position="502"/>
    </location>
</feature>
<dbReference type="GO" id="GO:0004817">
    <property type="term" value="F:cysteine-tRNA ligase activity"/>
    <property type="evidence" value="ECO:0007669"/>
    <property type="project" value="UniProtKB-EC"/>
</dbReference>
<feature type="region of interest" description="Disordered" evidence="18">
    <location>
        <begin position="516"/>
        <end position="562"/>
    </location>
</feature>
<keyword evidence="15" id="KW-0496">Mitochondrion</keyword>
<dbReference type="GO" id="GO:0005739">
    <property type="term" value="C:mitochondrion"/>
    <property type="evidence" value="ECO:0007669"/>
    <property type="project" value="UniProtKB-SubCell"/>
</dbReference>
<dbReference type="Proteomes" id="UP000087171">
    <property type="component" value="Chromosome Ca4"/>
</dbReference>
<evidence type="ECO:0000256" key="15">
    <source>
        <dbReference type="ARBA" id="ARBA00023128"/>
    </source>
</evidence>
<dbReference type="eggNOG" id="KOG2007">
    <property type="taxonomic scope" value="Eukaryota"/>
</dbReference>